<accession>A0A8E7KXR9</accession>
<evidence type="ECO:0000313" key="2">
    <source>
        <dbReference type="EMBL" id="QVW27761.1"/>
    </source>
</evidence>
<name>A0A8E7KXR9_9CAUD</name>
<sequence length="56" mass="6117">MKVVCARNTSTVLPFTEGHTYDAVYLHGGLYEISGDNGRAIIAPLEGHYLTFSKSD</sequence>
<protein>
    <recommendedName>
        <fullName evidence="1">DUF7244 domain-containing protein</fullName>
    </recommendedName>
</protein>
<proteinExistence type="predicted"/>
<evidence type="ECO:0000313" key="3">
    <source>
        <dbReference type="Proteomes" id="UP000678489"/>
    </source>
</evidence>
<dbReference type="InterPro" id="IPR055668">
    <property type="entry name" value="DUF7244"/>
</dbReference>
<feature type="domain" description="DUF7244" evidence="1">
    <location>
        <begin position="1"/>
        <end position="56"/>
    </location>
</feature>
<keyword evidence="3" id="KW-1185">Reference proteome</keyword>
<dbReference type="EMBL" id="MW689258">
    <property type="protein sequence ID" value="QVW27761.1"/>
    <property type="molecule type" value="Genomic_DNA"/>
</dbReference>
<dbReference type="Pfam" id="PF23896">
    <property type="entry name" value="DUF7244"/>
    <property type="match status" value="1"/>
</dbReference>
<reference evidence="2" key="1">
    <citation type="submission" date="2021-03" db="EMBL/GenBank/DDBJ databases">
        <title>Complete genome sequence of Hafnia phage Pocis76.</title>
        <authorList>
            <person name="Dislers A."/>
            <person name="Zrelovs N."/>
            <person name="Kazaks A."/>
        </authorList>
    </citation>
    <scope>NUCLEOTIDE SEQUENCE</scope>
</reference>
<dbReference type="Proteomes" id="UP000678489">
    <property type="component" value="Segment"/>
</dbReference>
<evidence type="ECO:0000259" key="1">
    <source>
        <dbReference type="Pfam" id="PF23896"/>
    </source>
</evidence>
<organism evidence="2 3">
    <name type="scientific">Hafnia phage Pocis76</name>
    <dbReference type="NCBI Taxonomy" id="2831174"/>
    <lineage>
        <taxon>Viruses</taxon>
        <taxon>Duplodnaviria</taxon>
        <taxon>Heunggongvirae</taxon>
        <taxon>Uroviricota</taxon>
        <taxon>Caudoviricetes</taxon>
        <taxon>Drexlerviridae</taxon>
        <taxon>Tempevirinae</taxon>
        <taxon>Pocisvirus</taxon>
        <taxon>Pocisvirus pocis76</taxon>
    </lineage>
</organism>